<dbReference type="PROSITE" id="PS00809">
    <property type="entry name" value="ADP_GLC_PYROPHOSPH_2"/>
    <property type="match status" value="1"/>
</dbReference>
<evidence type="ECO:0000256" key="3">
    <source>
        <dbReference type="ARBA" id="ARBA00022840"/>
    </source>
</evidence>
<dbReference type="InterPro" id="IPR056818">
    <property type="entry name" value="GlmU/GlgC-like_hexapep"/>
</dbReference>
<dbReference type="InterPro" id="IPR011831">
    <property type="entry name" value="ADP-Glc_PPase"/>
</dbReference>
<dbReference type="NCBIfam" id="TIGR02092">
    <property type="entry name" value="glgD"/>
    <property type="match status" value="1"/>
</dbReference>
<dbReference type="CDD" id="cd04651">
    <property type="entry name" value="LbH_G1P_AT_C"/>
    <property type="match status" value="1"/>
</dbReference>
<feature type="domain" description="Glucose-1-phosphate adenylyltransferase/Bifunctional protein GlmU-like C-terminal hexapeptide" evidence="6">
    <location>
        <begin position="287"/>
        <end position="355"/>
    </location>
</feature>
<evidence type="ECO:0000313" key="7">
    <source>
        <dbReference type="EMBL" id="MPM88528.1"/>
    </source>
</evidence>
<dbReference type="InterPro" id="IPR005835">
    <property type="entry name" value="NTP_transferase_dom"/>
</dbReference>
<dbReference type="InterPro" id="IPR005836">
    <property type="entry name" value="ADP_Glu_pyroP_CS"/>
</dbReference>
<comment type="similarity">
    <text evidence="1">Belongs to the bacterial/plant glucose-1-phosphate adenylyltransferase family.</text>
</comment>
<dbReference type="InterPro" id="IPR029044">
    <property type="entry name" value="Nucleotide-diphossugar_trans"/>
</dbReference>
<keyword evidence="7" id="KW-0548">Nucleotidyltransferase</keyword>
<protein>
    <submittedName>
        <fullName evidence="7">Glucose-1-phosphate adenylyltransferase</fullName>
        <ecNumber evidence="7">2.7.7.27</ecNumber>
    </submittedName>
</protein>
<feature type="domain" description="Nucleotidyl transferase" evidence="5">
    <location>
        <begin position="5"/>
        <end position="256"/>
    </location>
</feature>
<dbReference type="EC" id="2.7.7.27" evidence="7"/>
<gene>
    <name evidence="7" type="primary">glgC_26</name>
    <name evidence="7" type="ORF">SDC9_135632</name>
</gene>
<organism evidence="7">
    <name type="scientific">bioreactor metagenome</name>
    <dbReference type="NCBI Taxonomy" id="1076179"/>
    <lineage>
        <taxon>unclassified sequences</taxon>
        <taxon>metagenomes</taxon>
        <taxon>ecological metagenomes</taxon>
    </lineage>
</organism>
<dbReference type="SUPFAM" id="SSF51161">
    <property type="entry name" value="Trimeric LpxA-like enzymes"/>
    <property type="match status" value="1"/>
</dbReference>
<dbReference type="GO" id="GO:0008878">
    <property type="term" value="F:glucose-1-phosphate adenylyltransferase activity"/>
    <property type="evidence" value="ECO:0007669"/>
    <property type="project" value="UniProtKB-EC"/>
</dbReference>
<reference evidence="7" key="1">
    <citation type="submission" date="2019-08" db="EMBL/GenBank/DDBJ databases">
        <authorList>
            <person name="Kucharzyk K."/>
            <person name="Murdoch R.W."/>
            <person name="Higgins S."/>
            <person name="Loffler F."/>
        </authorList>
    </citation>
    <scope>NUCLEOTIDE SEQUENCE</scope>
</reference>
<evidence type="ECO:0000256" key="1">
    <source>
        <dbReference type="ARBA" id="ARBA00010443"/>
    </source>
</evidence>
<proteinExistence type="inferred from homology"/>
<evidence type="ECO:0000256" key="2">
    <source>
        <dbReference type="ARBA" id="ARBA00022741"/>
    </source>
</evidence>
<evidence type="ECO:0000259" key="5">
    <source>
        <dbReference type="Pfam" id="PF00483"/>
    </source>
</evidence>
<keyword evidence="7" id="KW-0808">Transferase</keyword>
<sequence>MKAVGIILAGGNSEMRLGDLTASRAASDLPIGGTYRAIDFPLTSMTASGIGKIAVITQYNSRSLHDHLVSSKWWDLGRKKGGLFVLSPYTSQDNSSWFRGTADSIYQNISFLKRSNEPYVVISSGDAVFKMNFKEILAYHTEKSADITIVYKRMQEEALTKFGIMQIDADSRITDFEEKPLDPIGNCASLGIYVVGREMLIDLLETVVAEGRYDFVRDIIVRLRKRLKIYGYEFTGYWNSVGASIKDYYKTNMDFLDKDIRDLFTKHEPYIDTKPKDEPPVKYNINADVADSLIGSGTIVNGRVEHSVLFRRTFIGDRASVKNSILMEGCYIGDDCIIENAILDKNVVVTAGKSIYGSEDTPYVIKKEDVI</sequence>
<keyword evidence="3" id="KW-0067">ATP-binding</keyword>
<name>A0A645DHN0_9ZZZZ</name>
<keyword evidence="2" id="KW-0547">Nucleotide-binding</keyword>
<dbReference type="PANTHER" id="PTHR43523">
    <property type="entry name" value="GLUCOSE-1-PHOSPHATE ADENYLYLTRANSFERASE-RELATED"/>
    <property type="match status" value="1"/>
</dbReference>
<dbReference type="PANTHER" id="PTHR43523:SF6">
    <property type="entry name" value="GLYCOGEN BIOSYNTHESIS PROTEIN GLGD"/>
    <property type="match status" value="1"/>
</dbReference>
<dbReference type="InterPro" id="IPR011832">
    <property type="entry name" value="GlgDAde_trans"/>
</dbReference>
<evidence type="ECO:0000259" key="6">
    <source>
        <dbReference type="Pfam" id="PF24894"/>
    </source>
</evidence>
<dbReference type="AlphaFoldDB" id="A0A645DHN0"/>
<dbReference type="Gene3D" id="2.160.10.10">
    <property type="entry name" value="Hexapeptide repeat proteins"/>
    <property type="match status" value="1"/>
</dbReference>
<dbReference type="GO" id="GO:0005524">
    <property type="term" value="F:ATP binding"/>
    <property type="evidence" value="ECO:0007669"/>
    <property type="project" value="UniProtKB-KW"/>
</dbReference>
<dbReference type="SUPFAM" id="SSF53448">
    <property type="entry name" value="Nucleotide-diphospho-sugar transferases"/>
    <property type="match status" value="1"/>
</dbReference>
<comment type="caution">
    <text evidence="7">The sequence shown here is derived from an EMBL/GenBank/DDBJ whole genome shotgun (WGS) entry which is preliminary data.</text>
</comment>
<evidence type="ECO:0000256" key="4">
    <source>
        <dbReference type="ARBA" id="ARBA00023056"/>
    </source>
</evidence>
<keyword evidence="4" id="KW-0320">Glycogen biosynthesis</keyword>
<dbReference type="Pfam" id="PF00483">
    <property type="entry name" value="NTP_transferase"/>
    <property type="match status" value="1"/>
</dbReference>
<dbReference type="Pfam" id="PF24894">
    <property type="entry name" value="Hexapep_GlmU"/>
    <property type="match status" value="1"/>
</dbReference>
<dbReference type="CDD" id="cd02508">
    <property type="entry name" value="ADP_Glucose_PP"/>
    <property type="match status" value="1"/>
</dbReference>
<dbReference type="Gene3D" id="3.90.550.10">
    <property type="entry name" value="Spore Coat Polysaccharide Biosynthesis Protein SpsA, Chain A"/>
    <property type="match status" value="1"/>
</dbReference>
<dbReference type="GO" id="GO:0005978">
    <property type="term" value="P:glycogen biosynthetic process"/>
    <property type="evidence" value="ECO:0007669"/>
    <property type="project" value="UniProtKB-KW"/>
</dbReference>
<dbReference type="EMBL" id="VSSQ01036134">
    <property type="protein sequence ID" value="MPM88528.1"/>
    <property type="molecule type" value="Genomic_DNA"/>
</dbReference>
<dbReference type="InterPro" id="IPR011004">
    <property type="entry name" value="Trimer_LpxA-like_sf"/>
</dbReference>
<accession>A0A645DHN0</accession>